<dbReference type="EMBL" id="LPXO01000003">
    <property type="protein sequence ID" value="KUF11348.1"/>
    <property type="molecule type" value="Genomic_DNA"/>
</dbReference>
<comment type="caution">
    <text evidence="5">The sequence shown here is derived from an EMBL/GenBank/DDBJ whole genome shotgun (WGS) entry which is preliminary data.</text>
</comment>
<dbReference type="SUPFAM" id="SSF56349">
    <property type="entry name" value="DNA breaking-rejoining enzymes"/>
    <property type="match status" value="1"/>
</dbReference>
<evidence type="ECO:0000256" key="3">
    <source>
        <dbReference type="SAM" id="MobiDB-lite"/>
    </source>
</evidence>
<keyword evidence="2" id="KW-0233">DNA recombination</keyword>
<reference evidence="5 6" key="1">
    <citation type="submission" date="2015-12" db="EMBL/GenBank/DDBJ databases">
        <authorList>
            <person name="Shamseldin A."/>
            <person name="Moawad H."/>
            <person name="Abd El-Rahim W.M."/>
            <person name="Sadowsky M.J."/>
        </authorList>
    </citation>
    <scope>NUCLEOTIDE SEQUENCE [LARGE SCALE GENOMIC DNA]</scope>
    <source>
        <strain evidence="5 6">SJ5A-1</strain>
    </source>
</reference>
<dbReference type="Pfam" id="PF00589">
    <property type="entry name" value="Phage_integrase"/>
    <property type="match status" value="1"/>
</dbReference>
<dbReference type="InterPro" id="IPR050090">
    <property type="entry name" value="Tyrosine_recombinase_XerCD"/>
</dbReference>
<dbReference type="InterPro" id="IPR011010">
    <property type="entry name" value="DNA_brk_join_enz"/>
</dbReference>
<dbReference type="GO" id="GO:0003677">
    <property type="term" value="F:DNA binding"/>
    <property type="evidence" value="ECO:0007669"/>
    <property type="project" value="InterPro"/>
</dbReference>
<dbReference type="InterPro" id="IPR002104">
    <property type="entry name" value="Integrase_catalytic"/>
</dbReference>
<evidence type="ECO:0000256" key="1">
    <source>
        <dbReference type="ARBA" id="ARBA00022908"/>
    </source>
</evidence>
<dbReference type="GO" id="GO:0015074">
    <property type="term" value="P:DNA integration"/>
    <property type="evidence" value="ECO:0007669"/>
    <property type="project" value="UniProtKB-KW"/>
</dbReference>
<keyword evidence="6" id="KW-1185">Reference proteome</keyword>
<dbReference type="GO" id="GO:0006310">
    <property type="term" value="P:DNA recombination"/>
    <property type="evidence" value="ECO:0007669"/>
    <property type="project" value="UniProtKB-KW"/>
</dbReference>
<evidence type="ECO:0000256" key="2">
    <source>
        <dbReference type="ARBA" id="ARBA00023172"/>
    </source>
</evidence>
<dbReference type="AlphaFoldDB" id="A0A0W7WLI0"/>
<dbReference type="PANTHER" id="PTHR30349">
    <property type="entry name" value="PHAGE INTEGRASE-RELATED"/>
    <property type="match status" value="1"/>
</dbReference>
<keyword evidence="1" id="KW-0229">DNA integration</keyword>
<evidence type="ECO:0000259" key="4">
    <source>
        <dbReference type="PROSITE" id="PS51898"/>
    </source>
</evidence>
<feature type="region of interest" description="Disordered" evidence="3">
    <location>
        <begin position="168"/>
        <end position="204"/>
    </location>
</feature>
<dbReference type="Proteomes" id="UP000054396">
    <property type="component" value="Unassembled WGS sequence"/>
</dbReference>
<dbReference type="STRING" id="1685382.AVJ23_06140"/>
<dbReference type="Gene3D" id="1.10.443.10">
    <property type="entry name" value="Intergrase catalytic core"/>
    <property type="match status" value="1"/>
</dbReference>
<name>A0A0W7WLI0_9RHOB</name>
<proteinExistence type="predicted"/>
<accession>A0A0W7WLI0</accession>
<dbReference type="InterPro" id="IPR013762">
    <property type="entry name" value="Integrase-like_cat_sf"/>
</dbReference>
<dbReference type="CDD" id="cd01184">
    <property type="entry name" value="INT_C_like_1"/>
    <property type="match status" value="1"/>
</dbReference>
<feature type="compositionally biased region" description="Basic and acidic residues" evidence="3">
    <location>
        <begin position="175"/>
        <end position="187"/>
    </location>
</feature>
<gene>
    <name evidence="5" type="ORF">AVJ23_06140</name>
</gene>
<protein>
    <recommendedName>
        <fullName evidence="4">Tyr recombinase domain-containing protein</fullName>
    </recommendedName>
</protein>
<dbReference type="PROSITE" id="PS51898">
    <property type="entry name" value="TYR_RECOMBINASE"/>
    <property type="match status" value="1"/>
</dbReference>
<sequence length="613" mass="70104">MNLLFEEKRRSIEAVMSRGDRMSDQSYIDRAMADMAATLRAQAEMMARQMASPTSAPTVAQPQNPVAAPDMVATPAPAPVAKTGIRAKSRIDDPEFENALLEMADREGWWHEDPDEIVAQFDMMLVGLFALQEEYLRYCVRKNLDPAAALPSLAGLGKTLSSVTTDIQASAPIEARPEEPERSRGDIVDANNASRRRKSKDGRRFSEHARRFLDLRSEGYDLKRRHETPDAGSGGRFTKTSRGNFEGTVRLFLEAHGDIFVENIDEDLLVDFFSLLDRIPANHGKSSKDRRPIRQVIEETDREERNTIARRKAEMERDRLSAAEIEEILDTLHVDRLRTNTCKRHMDAMDQIMAFAQFEGLRTDNPVKPVKWTSKEIKRRLAHEEDRDRLPWGDRLPGLLSSPIYRAPLEEPGDPVFWAPLLGLFAGFRMEEALQLRTDDFDTIEGVPVVKVQIVGRIQGRKSKAAKRDVPIHRTLLDLGILQLVELRQASNQTRLFPHLERGQTKKNFTEVFSKRFTNYRKRCGIYDPVRDFHSLRKDFQTKLTRAGVPYHSRKLLIGHELSDVTHKHYYPEGDTIEMMLDFVNRIDVDCSRILRPFGSPDEANVHRLSAIR</sequence>
<organism evidence="5 6">
    <name type="scientific">Pseudoponticoccus marisrubri</name>
    <dbReference type="NCBI Taxonomy" id="1685382"/>
    <lineage>
        <taxon>Bacteria</taxon>
        <taxon>Pseudomonadati</taxon>
        <taxon>Pseudomonadota</taxon>
        <taxon>Alphaproteobacteria</taxon>
        <taxon>Rhodobacterales</taxon>
        <taxon>Roseobacteraceae</taxon>
        <taxon>Pseudoponticoccus</taxon>
    </lineage>
</organism>
<dbReference type="PANTHER" id="PTHR30349:SF64">
    <property type="entry name" value="PROPHAGE INTEGRASE INTD-RELATED"/>
    <property type="match status" value="1"/>
</dbReference>
<feature type="domain" description="Tyr recombinase" evidence="4">
    <location>
        <begin position="395"/>
        <end position="585"/>
    </location>
</feature>
<evidence type="ECO:0000313" key="5">
    <source>
        <dbReference type="EMBL" id="KUF11348.1"/>
    </source>
</evidence>
<evidence type="ECO:0000313" key="6">
    <source>
        <dbReference type="Proteomes" id="UP000054396"/>
    </source>
</evidence>